<dbReference type="PROSITE" id="PS50893">
    <property type="entry name" value="ABC_TRANSPORTER_2"/>
    <property type="match status" value="1"/>
</dbReference>
<dbReference type="Pfam" id="PF00005">
    <property type="entry name" value="ABC_tran"/>
    <property type="match status" value="1"/>
</dbReference>
<evidence type="ECO:0000313" key="6">
    <source>
        <dbReference type="Proteomes" id="UP001317705"/>
    </source>
</evidence>
<sequence>MLELTEITKRYHVGQANEFAALDGVSLSIAPGTATILQGPSGSGKTTLLALIGCMGRPTAGRIRLSSQWDLAGLGFGDCAELELTGLAERFLTAIRRRLFGFVFQSFNLIAGISALENVMLPAYPTGMSHGECRERAATLLASFNLSQRAATRVELLSGGEMQRVAIARALVNDPAIIIADEPTAHLDTRLSAEFMAMMADCKAQGKTVVIASHDPLVCSWPLAETVVEMRDGRVIGVERRQ</sequence>
<dbReference type="SUPFAM" id="SSF52540">
    <property type="entry name" value="P-loop containing nucleoside triphosphate hydrolases"/>
    <property type="match status" value="1"/>
</dbReference>
<accession>A0ABN6VW39</accession>
<dbReference type="RefSeq" id="WP_282002828.1">
    <property type="nucleotide sequence ID" value="NZ_AP027151.1"/>
</dbReference>
<dbReference type="InterPro" id="IPR017871">
    <property type="entry name" value="ABC_transporter-like_CS"/>
</dbReference>
<keyword evidence="3 5" id="KW-0067">ATP-binding</keyword>
<dbReference type="Proteomes" id="UP001317705">
    <property type="component" value="Chromosome"/>
</dbReference>
<dbReference type="InterPro" id="IPR027417">
    <property type="entry name" value="P-loop_NTPase"/>
</dbReference>
<dbReference type="CDD" id="cd03255">
    <property type="entry name" value="ABC_MJ0796_LolCDE_FtsE"/>
    <property type="match status" value="1"/>
</dbReference>
<evidence type="ECO:0000313" key="5">
    <source>
        <dbReference type="EMBL" id="BDV42390.1"/>
    </source>
</evidence>
<dbReference type="GO" id="GO:0005524">
    <property type="term" value="F:ATP binding"/>
    <property type="evidence" value="ECO:0007669"/>
    <property type="project" value="UniProtKB-KW"/>
</dbReference>
<proteinExistence type="predicted"/>
<dbReference type="Gene3D" id="3.40.50.300">
    <property type="entry name" value="P-loop containing nucleotide triphosphate hydrolases"/>
    <property type="match status" value="1"/>
</dbReference>
<dbReference type="InterPro" id="IPR003439">
    <property type="entry name" value="ABC_transporter-like_ATP-bd"/>
</dbReference>
<dbReference type="InterPro" id="IPR003593">
    <property type="entry name" value="AAA+_ATPase"/>
</dbReference>
<protein>
    <submittedName>
        <fullName evidence="5">ABC transporter ATP-binding protein</fullName>
    </submittedName>
</protein>
<evidence type="ECO:0000259" key="4">
    <source>
        <dbReference type="PROSITE" id="PS50893"/>
    </source>
</evidence>
<dbReference type="PROSITE" id="PS00211">
    <property type="entry name" value="ABC_TRANSPORTER_1"/>
    <property type="match status" value="1"/>
</dbReference>
<evidence type="ECO:0000256" key="2">
    <source>
        <dbReference type="ARBA" id="ARBA00022741"/>
    </source>
</evidence>
<feature type="domain" description="ABC transporter" evidence="4">
    <location>
        <begin position="2"/>
        <end position="242"/>
    </location>
</feature>
<dbReference type="InterPro" id="IPR015854">
    <property type="entry name" value="ABC_transpr_LolD-like"/>
</dbReference>
<reference evidence="5 6" key="1">
    <citation type="submission" date="2022-12" db="EMBL/GenBank/DDBJ databases">
        <title>Polyphasic characterization of Geotalea uranireducens NIT-SL11 newly isolated from a complex of sewage sludge and microbially reduced graphene oxide.</title>
        <authorList>
            <person name="Xie L."/>
            <person name="Yoshida N."/>
            <person name="Meng L."/>
        </authorList>
    </citation>
    <scope>NUCLEOTIDE SEQUENCE [LARGE SCALE GENOMIC DNA]</scope>
    <source>
        <strain evidence="5 6">NIT-SL11</strain>
    </source>
</reference>
<dbReference type="PANTHER" id="PTHR24220:SF86">
    <property type="entry name" value="ABC TRANSPORTER ABCH.1"/>
    <property type="match status" value="1"/>
</dbReference>
<evidence type="ECO:0000256" key="1">
    <source>
        <dbReference type="ARBA" id="ARBA00022448"/>
    </source>
</evidence>
<dbReference type="SMART" id="SM00382">
    <property type="entry name" value="AAA"/>
    <property type="match status" value="1"/>
</dbReference>
<keyword evidence="2" id="KW-0547">Nucleotide-binding</keyword>
<organism evidence="5 6">
    <name type="scientific">Geotalea uraniireducens</name>
    <dbReference type="NCBI Taxonomy" id="351604"/>
    <lineage>
        <taxon>Bacteria</taxon>
        <taxon>Pseudomonadati</taxon>
        <taxon>Thermodesulfobacteriota</taxon>
        <taxon>Desulfuromonadia</taxon>
        <taxon>Geobacterales</taxon>
        <taxon>Geobacteraceae</taxon>
        <taxon>Geotalea</taxon>
    </lineage>
</organism>
<keyword evidence="6" id="KW-1185">Reference proteome</keyword>
<dbReference type="EMBL" id="AP027151">
    <property type="protein sequence ID" value="BDV42390.1"/>
    <property type="molecule type" value="Genomic_DNA"/>
</dbReference>
<keyword evidence="1" id="KW-0813">Transport</keyword>
<evidence type="ECO:0000256" key="3">
    <source>
        <dbReference type="ARBA" id="ARBA00022840"/>
    </source>
</evidence>
<dbReference type="InterPro" id="IPR017911">
    <property type="entry name" value="MacB-like_ATP-bd"/>
</dbReference>
<gene>
    <name evidence="5" type="ORF">GURASL_13130</name>
</gene>
<dbReference type="PANTHER" id="PTHR24220">
    <property type="entry name" value="IMPORT ATP-BINDING PROTEIN"/>
    <property type="match status" value="1"/>
</dbReference>
<name>A0ABN6VW39_9BACT</name>